<dbReference type="InterPro" id="IPR036286">
    <property type="entry name" value="LexA/Signal_pep-like_sf"/>
</dbReference>
<keyword evidence="1" id="KW-0805">Transcription regulation</keyword>
<dbReference type="PANTHER" id="PTHR40661:SF3">
    <property type="entry name" value="FELS-1 PROPHAGE TRANSCRIPTIONAL REGULATOR"/>
    <property type="match status" value="1"/>
</dbReference>
<evidence type="ECO:0000313" key="5">
    <source>
        <dbReference type="EMBL" id="MEH7830347.1"/>
    </source>
</evidence>
<dbReference type="Pfam" id="PF00717">
    <property type="entry name" value="Peptidase_S24"/>
    <property type="match status" value="1"/>
</dbReference>
<dbReference type="SUPFAM" id="SSF51306">
    <property type="entry name" value="LexA/Signal peptidase"/>
    <property type="match status" value="1"/>
</dbReference>
<dbReference type="RefSeq" id="WP_335425390.1">
    <property type="nucleotide sequence ID" value="NZ_JBALHR010000022.1"/>
</dbReference>
<evidence type="ECO:0000256" key="3">
    <source>
        <dbReference type="ARBA" id="ARBA00023163"/>
    </source>
</evidence>
<reference evidence="5" key="1">
    <citation type="submission" date="2024-02" db="EMBL/GenBank/DDBJ databases">
        <title>Genome sequences of strain Gemmobacter sp. JM10B15.</title>
        <authorList>
            <person name="Zhang M."/>
        </authorList>
    </citation>
    <scope>NUCLEOTIDE SEQUENCE</scope>
    <source>
        <strain evidence="5">JM10B15</strain>
    </source>
</reference>
<dbReference type="InterPro" id="IPR015927">
    <property type="entry name" value="Peptidase_S24_S26A/B/C"/>
</dbReference>
<protein>
    <submittedName>
        <fullName evidence="5">S24 family peptidase</fullName>
    </submittedName>
</protein>
<evidence type="ECO:0000256" key="2">
    <source>
        <dbReference type="ARBA" id="ARBA00023125"/>
    </source>
</evidence>
<accession>A0ABU8C171</accession>
<organism evidence="5 6">
    <name type="scientific">Gemmobacter denitrificans</name>
    <dbReference type="NCBI Taxonomy" id="3123040"/>
    <lineage>
        <taxon>Bacteria</taxon>
        <taxon>Pseudomonadati</taxon>
        <taxon>Pseudomonadota</taxon>
        <taxon>Alphaproteobacteria</taxon>
        <taxon>Rhodobacterales</taxon>
        <taxon>Paracoccaceae</taxon>
        <taxon>Gemmobacter</taxon>
    </lineage>
</organism>
<keyword evidence="2" id="KW-0238">DNA-binding</keyword>
<evidence type="ECO:0000259" key="4">
    <source>
        <dbReference type="Pfam" id="PF00717"/>
    </source>
</evidence>
<dbReference type="Gene3D" id="2.10.109.10">
    <property type="entry name" value="Umud Fragment, subunit A"/>
    <property type="match status" value="1"/>
</dbReference>
<gene>
    <name evidence="5" type="ORF">V6590_19525</name>
</gene>
<dbReference type="Proteomes" id="UP001431963">
    <property type="component" value="Unassembled WGS sequence"/>
</dbReference>
<dbReference type="PANTHER" id="PTHR40661">
    <property type="match status" value="1"/>
</dbReference>
<evidence type="ECO:0000313" key="6">
    <source>
        <dbReference type="Proteomes" id="UP001431963"/>
    </source>
</evidence>
<dbReference type="InterPro" id="IPR039418">
    <property type="entry name" value="LexA-like"/>
</dbReference>
<proteinExistence type="predicted"/>
<evidence type="ECO:0000256" key="1">
    <source>
        <dbReference type="ARBA" id="ARBA00023015"/>
    </source>
</evidence>
<comment type="caution">
    <text evidence="5">The sequence shown here is derived from an EMBL/GenBank/DDBJ whole genome shotgun (WGS) entry which is preliminary data.</text>
</comment>
<keyword evidence="3" id="KW-0804">Transcription</keyword>
<sequence>MELYIGPPREIGPLPPAVDPSELASIPLHEAFLSAGSGVENASEHVVGHLAFRHDWLKRMHVTPSNAVLARAHGDSMQPCVWDGDVLLIDRARTEPPSAPKKGTAGRRPPIFALLDDGEAKVKRVQMHDNGSAALISDNPDYPPHFARIETLTIIGRVVWWGHTDRG</sequence>
<feature type="domain" description="Peptidase S24/S26A/S26B/S26C" evidence="4">
    <location>
        <begin position="33"/>
        <end position="159"/>
    </location>
</feature>
<dbReference type="CDD" id="cd06529">
    <property type="entry name" value="S24_LexA-like"/>
    <property type="match status" value="1"/>
</dbReference>
<keyword evidence="6" id="KW-1185">Reference proteome</keyword>
<name>A0ABU8C171_9RHOB</name>
<dbReference type="EMBL" id="JBALHR010000022">
    <property type="protein sequence ID" value="MEH7830347.1"/>
    <property type="molecule type" value="Genomic_DNA"/>
</dbReference>